<keyword evidence="2" id="KW-0812">Transmembrane</keyword>
<evidence type="ECO:0000256" key="1">
    <source>
        <dbReference type="SAM" id="Coils"/>
    </source>
</evidence>
<accession>A0A2P2Q5X5</accession>
<dbReference type="AlphaFoldDB" id="A0A2P2Q5X5"/>
<dbReference type="EMBL" id="GGEC01081904">
    <property type="protein sequence ID" value="MBX62388.1"/>
    <property type="molecule type" value="Transcribed_RNA"/>
</dbReference>
<sequence length="107" mass="11988">MEGSETESRSGGSPKSQIAVRCAKAAILLSSLKSSPYGCLKSVTDDQDELKEKQKLVREIEDLQKEVAWERIKSKQMRLHCSIDVILQVMVVLTVSTFLLVLSFMSR</sequence>
<keyword evidence="2" id="KW-0472">Membrane</keyword>
<protein>
    <submittedName>
        <fullName evidence="3">Uncharacterized protein</fullName>
    </submittedName>
</protein>
<feature type="coiled-coil region" evidence="1">
    <location>
        <begin position="43"/>
        <end position="73"/>
    </location>
</feature>
<proteinExistence type="predicted"/>
<name>A0A2P2Q5X5_RHIMU</name>
<keyword evidence="2" id="KW-1133">Transmembrane helix</keyword>
<feature type="transmembrane region" description="Helical" evidence="2">
    <location>
        <begin position="85"/>
        <end position="105"/>
    </location>
</feature>
<evidence type="ECO:0000313" key="3">
    <source>
        <dbReference type="EMBL" id="MBX62388.1"/>
    </source>
</evidence>
<organism evidence="3">
    <name type="scientific">Rhizophora mucronata</name>
    <name type="common">Asiatic mangrove</name>
    <dbReference type="NCBI Taxonomy" id="61149"/>
    <lineage>
        <taxon>Eukaryota</taxon>
        <taxon>Viridiplantae</taxon>
        <taxon>Streptophyta</taxon>
        <taxon>Embryophyta</taxon>
        <taxon>Tracheophyta</taxon>
        <taxon>Spermatophyta</taxon>
        <taxon>Magnoliopsida</taxon>
        <taxon>eudicotyledons</taxon>
        <taxon>Gunneridae</taxon>
        <taxon>Pentapetalae</taxon>
        <taxon>rosids</taxon>
        <taxon>fabids</taxon>
        <taxon>Malpighiales</taxon>
        <taxon>Rhizophoraceae</taxon>
        <taxon>Rhizophora</taxon>
    </lineage>
</organism>
<keyword evidence="1" id="KW-0175">Coiled coil</keyword>
<reference evidence="3" key="1">
    <citation type="submission" date="2018-02" db="EMBL/GenBank/DDBJ databases">
        <title>Rhizophora mucronata_Transcriptome.</title>
        <authorList>
            <person name="Meera S.P."/>
            <person name="Sreeshan A."/>
            <person name="Augustine A."/>
        </authorList>
    </citation>
    <scope>NUCLEOTIDE SEQUENCE</scope>
    <source>
        <tissue evidence="3">Leaf</tissue>
    </source>
</reference>
<evidence type="ECO:0000256" key="2">
    <source>
        <dbReference type="SAM" id="Phobius"/>
    </source>
</evidence>